<sequence>MLQTLEELGLAQRCWRLASQTASDELLRLAHSPEHIAEAVAQAAAQPVGDEHSQLLRLLWDQSQSGDSAAAYISGRLTRAW</sequence>
<feature type="non-terminal residue" evidence="1">
    <location>
        <position position="81"/>
    </location>
</feature>
<reference evidence="1 2" key="1">
    <citation type="submission" date="2020-02" db="EMBL/GenBank/DDBJ databases">
        <title>Draft genome sequence of Haematococcus lacustris strain NIES-144.</title>
        <authorList>
            <person name="Morimoto D."/>
            <person name="Nakagawa S."/>
            <person name="Yoshida T."/>
            <person name="Sawayama S."/>
        </authorList>
    </citation>
    <scope>NUCLEOTIDE SEQUENCE [LARGE SCALE GENOMIC DNA]</scope>
    <source>
        <strain evidence="1 2">NIES-144</strain>
    </source>
</reference>
<gene>
    <name evidence="1" type="ORF">HaLaN_29962</name>
</gene>
<protein>
    <submittedName>
        <fullName evidence="1">Uncharacterized protein</fullName>
    </submittedName>
</protein>
<feature type="non-terminal residue" evidence="1">
    <location>
        <position position="1"/>
    </location>
</feature>
<dbReference type="AlphaFoldDB" id="A0A6A0AEA7"/>
<accession>A0A6A0AEA7</accession>
<dbReference type="Proteomes" id="UP000485058">
    <property type="component" value="Unassembled WGS sequence"/>
</dbReference>
<name>A0A6A0AEA7_HAELA</name>
<organism evidence="1 2">
    <name type="scientific">Haematococcus lacustris</name>
    <name type="common">Green alga</name>
    <name type="synonym">Haematococcus pluvialis</name>
    <dbReference type="NCBI Taxonomy" id="44745"/>
    <lineage>
        <taxon>Eukaryota</taxon>
        <taxon>Viridiplantae</taxon>
        <taxon>Chlorophyta</taxon>
        <taxon>core chlorophytes</taxon>
        <taxon>Chlorophyceae</taxon>
        <taxon>CS clade</taxon>
        <taxon>Chlamydomonadales</taxon>
        <taxon>Haematococcaceae</taxon>
        <taxon>Haematococcus</taxon>
    </lineage>
</organism>
<proteinExistence type="predicted"/>
<comment type="caution">
    <text evidence="1">The sequence shown here is derived from an EMBL/GenBank/DDBJ whole genome shotgun (WGS) entry which is preliminary data.</text>
</comment>
<keyword evidence="2" id="KW-1185">Reference proteome</keyword>
<evidence type="ECO:0000313" key="2">
    <source>
        <dbReference type="Proteomes" id="UP000485058"/>
    </source>
</evidence>
<evidence type="ECO:0000313" key="1">
    <source>
        <dbReference type="EMBL" id="GFH31015.1"/>
    </source>
</evidence>
<dbReference type="EMBL" id="BLLF01005291">
    <property type="protein sequence ID" value="GFH31015.1"/>
    <property type="molecule type" value="Genomic_DNA"/>
</dbReference>